<protein>
    <submittedName>
        <fullName evidence="1">Uncharacterized protein</fullName>
    </submittedName>
</protein>
<dbReference type="EMBL" id="CAKOFQ010008062">
    <property type="protein sequence ID" value="CAH2011338.1"/>
    <property type="molecule type" value="Genomic_DNA"/>
</dbReference>
<accession>A0A9P0MCB5</accession>
<evidence type="ECO:0000313" key="1">
    <source>
        <dbReference type="EMBL" id="CAH2011338.1"/>
    </source>
</evidence>
<reference evidence="1" key="1">
    <citation type="submission" date="2022-03" db="EMBL/GenBank/DDBJ databases">
        <authorList>
            <person name="Sayadi A."/>
        </authorList>
    </citation>
    <scope>NUCLEOTIDE SEQUENCE</scope>
</reference>
<keyword evidence="2" id="KW-1185">Reference proteome</keyword>
<dbReference type="AlphaFoldDB" id="A0A9P0MCB5"/>
<sequence>MRQRGKGVNELRTKESMLISKWVPLSKTRYFNVQFNRLYCNKYRILYT</sequence>
<organism evidence="1 2">
    <name type="scientific">Acanthoscelides obtectus</name>
    <name type="common">Bean weevil</name>
    <name type="synonym">Bruchus obtectus</name>
    <dbReference type="NCBI Taxonomy" id="200917"/>
    <lineage>
        <taxon>Eukaryota</taxon>
        <taxon>Metazoa</taxon>
        <taxon>Ecdysozoa</taxon>
        <taxon>Arthropoda</taxon>
        <taxon>Hexapoda</taxon>
        <taxon>Insecta</taxon>
        <taxon>Pterygota</taxon>
        <taxon>Neoptera</taxon>
        <taxon>Endopterygota</taxon>
        <taxon>Coleoptera</taxon>
        <taxon>Polyphaga</taxon>
        <taxon>Cucujiformia</taxon>
        <taxon>Chrysomeloidea</taxon>
        <taxon>Chrysomelidae</taxon>
        <taxon>Bruchinae</taxon>
        <taxon>Bruchini</taxon>
        <taxon>Acanthoscelides</taxon>
    </lineage>
</organism>
<proteinExistence type="predicted"/>
<comment type="caution">
    <text evidence="1">The sequence shown here is derived from an EMBL/GenBank/DDBJ whole genome shotgun (WGS) entry which is preliminary data.</text>
</comment>
<evidence type="ECO:0000313" key="2">
    <source>
        <dbReference type="Proteomes" id="UP001152888"/>
    </source>
</evidence>
<dbReference type="Proteomes" id="UP001152888">
    <property type="component" value="Unassembled WGS sequence"/>
</dbReference>
<name>A0A9P0MCB5_ACAOB</name>
<gene>
    <name evidence="1" type="ORF">ACAOBT_LOCUS32129</name>
</gene>